<keyword evidence="5 8" id="KW-0418">Kinase</keyword>
<name>A0A0G0F7Z2_9BACT</name>
<dbReference type="Gene3D" id="3.30.70.141">
    <property type="entry name" value="Nucleoside diphosphate kinase-like domain"/>
    <property type="match status" value="1"/>
</dbReference>
<dbReference type="EMBL" id="LBSJ01000040">
    <property type="protein sequence ID" value="KKQ14067.1"/>
    <property type="molecule type" value="Genomic_DNA"/>
</dbReference>
<keyword evidence="4" id="KW-0808">Transferase</keyword>
<dbReference type="EC" id="2.7.4.6" evidence="3"/>
<dbReference type="Proteomes" id="UP000034448">
    <property type="component" value="Unassembled WGS sequence"/>
</dbReference>
<dbReference type="PANTHER" id="PTHR11349">
    <property type="entry name" value="NUCLEOSIDE DIPHOSPHATE KINASE"/>
    <property type="match status" value="1"/>
</dbReference>
<evidence type="ECO:0000256" key="4">
    <source>
        <dbReference type="ARBA" id="ARBA00022679"/>
    </source>
</evidence>
<dbReference type="SMART" id="SM00562">
    <property type="entry name" value="NDK"/>
    <property type="match status" value="1"/>
</dbReference>
<dbReference type="GO" id="GO:0004550">
    <property type="term" value="F:nucleoside diphosphate kinase activity"/>
    <property type="evidence" value="ECO:0007669"/>
    <property type="project" value="UniProtKB-EC"/>
</dbReference>
<organism evidence="8 9">
    <name type="scientific">Candidatus Daviesbacteria bacterium GW2011_GWA1_36_8</name>
    <dbReference type="NCBI Taxonomy" id="1618417"/>
    <lineage>
        <taxon>Bacteria</taxon>
        <taxon>Candidatus Daviesiibacteriota</taxon>
    </lineage>
</organism>
<protein>
    <recommendedName>
        <fullName evidence="3">nucleoside-diphosphate kinase</fullName>
        <ecNumber evidence="3">2.7.4.6</ecNumber>
    </recommendedName>
</protein>
<evidence type="ECO:0000256" key="5">
    <source>
        <dbReference type="ARBA" id="ARBA00022777"/>
    </source>
</evidence>
<evidence type="ECO:0000313" key="8">
    <source>
        <dbReference type="EMBL" id="KKQ14067.1"/>
    </source>
</evidence>
<comment type="caution">
    <text evidence="6">Lacks conserved residue(s) required for the propagation of feature annotation.</text>
</comment>
<gene>
    <name evidence="8" type="ORF">US28_C0040G0008</name>
</gene>
<evidence type="ECO:0000256" key="6">
    <source>
        <dbReference type="PROSITE-ProRule" id="PRU00706"/>
    </source>
</evidence>
<dbReference type="Pfam" id="PF00334">
    <property type="entry name" value="NDK"/>
    <property type="match status" value="2"/>
</dbReference>
<dbReference type="CDD" id="cd04413">
    <property type="entry name" value="NDPk_I"/>
    <property type="match status" value="1"/>
</dbReference>
<dbReference type="InterPro" id="IPR034907">
    <property type="entry name" value="NDK-like_dom"/>
</dbReference>
<evidence type="ECO:0000313" key="9">
    <source>
        <dbReference type="Proteomes" id="UP000034448"/>
    </source>
</evidence>
<evidence type="ECO:0000256" key="3">
    <source>
        <dbReference type="ARBA" id="ARBA00012966"/>
    </source>
</evidence>
<dbReference type="SUPFAM" id="SSF54919">
    <property type="entry name" value="Nucleoside diphosphate kinase, NDK"/>
    <property type="match status" value="1"/>
</dbReference>
<evidence type="ECO:0000256" key="2">
    <source>
        <dbReference type="ARBA" id="ARBA00008142"/>
    </source>
</evidence>
<dbReference type="PROSITE" id="PS51374">
    <property type="entry name" value="NDPK_LIKE"/>
    <property type="match status" value="1"/>
</dbReference>
<evidence type="ECO:0000259" key="7">
    <source>
        <dbReference type="SMART" id="SM00562"/>
    </source>
</evidence>
<evidence type="ECO:0000256" key="1">
    <source>
        <dbReference type="ARBA" id="ARBA00001946"/>
    </source>
</evidence>
<dbReference type="PATRIC" id="fig|1618417.4.peg.1130"/>
<accession>A0A0G0F7Z2</accession>
<proteinExistence type="inferred from homology"/>
<feature type="domain" description="Nucleoside diphosphate kinase-like" evidence="7">
    <location>
        <begin position="2"/>
        <end position="167"/>
    </location>
</feature>
<comment type="similarity">
    <text evidence="2 6">Belongs to the NDK family.</text>
</comment>
<comment type="caution">
    <text evidence="8">The sequence shown here is derived from an EMBL/GenBank/DDBJ whole genome shotgun (WGS) entry which is preliminary data.</text>
</comment>
<reference evidence="8 9" key="1">
    <citation type="journal article" date="2015" name="Nature">
        <title>rRNA introns, odd ribosomes, and small enigmatic genomes across a large radiation of phyla.</title>
        <authorList>
            <person name="Brown C.T."/>
            <person name="Hug L.A."/>
            <person name="Thomas B.C."/>
            <person name="Sharon I."/>
            <person name="Castelle C.J."/>
            <person name="Singh A."/>
            <person name="Wilkins M.J."/>
            <person name="Williams K.H."/>
            <person name="Banfield J.F."/>
        </authorList>
    </citation>
    <scope>NUCLEOTIDE SEQUENCE [LARGE SCALE GENOMIC DNA]</scope>
</reference>
<sequence length="167" mass="18477">MNQRTLILLKPDAVKKNLVGEIIKRYEDAGLKVVELQMLKAPMEIVSKHYPEDEEYLRAIGEKSVQAGEKVDDTLAQGKMVVGWLRDFITSGPIVAMVLEGEDAVTLARKVTGYTDPQAADKGSIRGDLGEDSILKANAEKRPVYNLIHASGTKEEAEHEISLWFPS</sequence>
<dbReference type="InterPro" id="IPR036850">
    <property type="entry name" value="NDK-like_dom_sf"/>
</dbReference>
<comment type="cofactor">
    <cofactor evidence="1">
        <name>Mg(2+)</name>
        <dbReference type="ChEBI" id="CHEBI:18420"/>
    </cofactor>
</comment>
<dbReference type="AlphaFoldDB" id="A0A0G0F7Z2"/>